<accession>A0A164XHE6</accession>
<feature type="region of interest" description="Disordered" evidence="1">
    <location>
        <begin position="326"/>
        <end position="374"/>
    </location>
</feature>
<feature type="region of interest" description="Disordered" evidence="1">
    <location>
        <begin position="1"/>
        <end position="80"/>
    </location>
</feature>
<feature type="region of interest" description="Disordered" evidence="1">
    <location>
        <begin position="220"/>
        <end position="262"/>
    </location>
</feature>
<proteinExistence type="predicted"/>
<gene>
    <name evidence="2" type="ORF">SISNIDRAFT_451636</name>
</gene>
<dbReference type="AlphaFoldDB" id="A0A164XHE6"/>
<protein>
    <submittedName>
        <fullName evidence="2">Uncharacterized protein</fullName>
    </submittedName>
</protein>
<organism evidence="2 3">
    <name type="scientific">Sistotremastrum niveocremeum HHB9708</name>
    <dbReference type="NCBI Taxonomy" id="1314777"/>
    <lineage>
        <taxon>Eukaryota</taxon>
        <taxon>Fungi</taxon>
        <taxon>Dikarya</taxon>
        <taxon>Basidiomycota</taxon>
        <taxon>Agaricomycotina</taxon>
        <taxon>Agaricomycetes</taxon>
        <taxon>Sistotremastrales</taxon>
        <taxon>Sistotremastraceae</taxon>
        <taxon>Sertulicium</taxon>
        <taxon>Sertulicium niveocremeum</taxon>
    </lineage>
</organism>
<evidence type="ECO:0000313" key="2">
    <source>
        <dbReference type="EMBL" id="KZS95984.1"/>
    </source>
</evidence>
<feature type="compositionally biased region" description="Low complexity" evidence="1">
    <location>
        <begin position="52"/>
        <end position="78"/>
    </location>
</feature>
<dbReference type="EMBL" id="KV419400">
    <property type="protein sequence ID" value="KZS95984.1"/>
    <property type="molecule type" value="Genomic_DNA"/>
</dbReference>
<dbReference type="Proteomes" id="UP000076722">
    <property type="component" value="Unassembled WGS sequence"/>
</dbReference>
<sequence>MSQRQLASRKSHQSPRMSIVVPKRYAMNDFVEPQSPSTAQSRSNRPPVLRNSKSSPILVPSSPSSYSTDSSRPSSPSPEQQVDILDAYYDSEAKRLRSSHSALESLAKAQAQNATMFASWNQTRNHRLARRAKEPMPHSEISCRSGFSTESSSGTTIAQPNTPKSATTHSPSFPIPTNYPWLDRGLALHESSLNLLNDSGPPSQAFVTQRFIRPVQSEANFARRKHKRQQSSESLNELSRQLAEVSPRKPSTRSPRGNHEHRYVAVHSRRDDDVRIIDTYGEANVSSVDGRVMRPVLPKDFTPPLRVASKRTNHYVAPLVDHEALHDPFRREPPPTCHSSPSKSMRRSSEPSLKSAMKRSDSDDATRANTQKNTRVFNALPPLMETKFVESRSVSREVPNLRSQSTSWLPATNTATRPRRRTQFLRSLFNGAPDDAFQTAWEKAAKASQPLSARGPPVENIAEPSVVQRLRRVASRAVRSSIARLDRRSTMKH</sequence>
<feature type="compositionally biased region" description="Polar residues" evidence="1">
    <location>
        <begin position="157"/>
        <end position="171"/>
    </location>
</feature>
<feature type="region of interest" description="Disordered" evidence="1">
    <location>
        <begin position="129"/>
        <end position="173"/>
    </location>
</feature>
<evidence type="ECO:0000256" key="1">
    <source>
        <dbReference type="SAM" id="MobiDB-lite"/>
    </source>
</evidence>
<keyword evidence="3" id="KW-1185">Reference proteome</keyword>
<feature type="compositionally biased region" description="Polar residues" evidence="1">
    <location>
        <begin position="34"/>
        <end position="44"/>
    </location>
</feature>
<name>A0A164XHE6_9AGAM</name>
<feature type="compositionally biased region" description="Low complexity" evidence="1">
    <location>
        <begin position="142"/>
        <end position="156"/>
    </location>
</feature>
<reference evidence="2 3" key="1">
    <citation type="journal article" date="2016" name="Mol. Biol. Evol.">
        <title>Comparative Genomics of Early-Diverging Mushroom-Forming Fungi Provides Insights into the Origins of Lignocellulose Decay Capabilities.</title>
        <authorList>
            <person name="Nagy L.G."/>
            <person name="Riley R."/>
            <person name="Tritt A."/>
            <person name="Adam C."/>
            <person name="Daum C."/>
            <person name="Floudas D."/>
            <person name="Sun H."/>
            <person name="Yadav J.S."/>
            <person name="Pangilinan J."/>
            <person name="Larsson K.H."/>
            <person name="Matsuura K."/>
            <person name="Barry K."/>
            <person name="Labutti K."/>
            <person name="Kuo R."/>
            <person name="Ohm R.A."/>
            <person name="Bhattacharya S.S."/>
            <person name="Shirouzu T."/>
            <person name="Yoshinaga Y."/>
            <person name="Martin F.M."/>
            <person name="Grigoriev I.V."/>
            <person name="Hibbett D.S."/>
        </authorList>
    </citation>
    <scope>NUCLEOTIDE SEQUENCE [LARGE SCALE GENOMIC DNA]</scope>
    <source>
        <strain evidence="2 3">HHB9708</strain>
    </source>
</reference>
<evidence type="ECO:0000313" key="3">
    <source>
        <dbReference type="Proteomes" id="UP000076722"/>
    </source>
</evidence>